<gene>
    <name evidence="1" type="ORF">DDR33_04415</name>
</gene>
<sequence>MSGNIHNAIRKWSGDDLSLVGEDLSPAGEDASLFRRQSDPKKSPSFIYHIGQRYVIIFICYY</sequence>
<dbReference type="EMBL" id="QEAS01000003">
    <property type="protein sequence ID" value="PWG81630.1"/>
    <property type="molecule type" value="Genomic_DNA"/>
</dbReference>
<evidence type="ECO:0000313" key="2">
    <source>
        <dbReference type="Proteomes" id="UP000245647"/>
    </source>
</evidence>
<proteinExistence type="predicted"/>
<dbReference type="Proteomes" id="UP000245647">
    <property type="component" value="Unassembled WGS sequence"/>
</dbReference>
<reference evidence="1 2" key="1">
    <citation type="submission" date="2018-04" db="EMBL/GenBank/DDBJ databases">
        <title>Pedobacter chongqingensis sp. nov., isolated from a rottenly hemp rope.</title>
        <authorList>
            <person name="Cai Y."/>
        </authorList>
    </citation>
    <scope>NUCLEOTIDE SEQUENCE [LARGE SCALE GENOMIC DNA]</scope>
    <source>
        <strain evidence="1 2">FJ4-8</strain>
    </source>
</reference>
<name>A0A2U2PJR9_9SPHI</name>
<organism evidence="1 2">
    <name type="scientific">Pararcticibacter amylolyticus</name>
    <dbReference type="NCBI Taxonomy" id="2173175"/>
    <lineage>
        <taxon>Bacteria</taxon>
        <taxon>Pseudomonadati</taxon>
        <taxon>Bacteroidota</taxon>
        <taxon>Sphingobacteriia</taxon>
        <taxon>Sphingobacteriales</taxon>
        <taxon>Sphingobacteriaceae</taxon>
        <taxon>Pararcticibacter</taxon>
    </lineage>
</organism>
<protein>
    <submittedName>
        <fullName evidence="1">Uncharacterized protein</fullName>
    </submittedName>
</protein>
<dbReference type="RefSeq" id="WP_109414575.1">
    <property type="nucleotide sequence ID" value="NZ_QEAS01000003.1"/>
</dbReference>
<accession>A0A2U2PJR9</accession>
<comment type="caution">
    <text evidence="1">The sequence shown here is derived from an EMBL/GenBank/DDBJ whole genome shotgun (WGS) entry which is preliminary data.</text>
</comment>
<dbReference type="AlphaFoldDB" id="A0A2U2PJR9"/>
<keyword evidence="2" id="KW-1185">Reference proteome</keyword>
<evidence type="ECO:0000313" key="1">
    <source>
        <dbReference type="EMBL" id="PWG81630.1"/>
    </source>
</evidence>